<dbReference type="PANTHER" id="PTHR30001">
    <property type="entry name" value="RIBONUCLEASE"/>
    <property type="match status" value="1"/>
</dbReference>
<dbReference type="GO" id="GO:0006364">
    <property type="term" value="P:rRNA processing"/>
    <property type="evidence" value="ECO:0007669"/>
    <property type="project" value="TreeGrafter"/>
</dbReference>
<keyword evidence="2" id="KW-0479">Metal-binding</keyword>
<evidence type="ECO:0000313" key="8">
    <source>
        <dbReference type="Proteomes" id="UP000230956"/>
    </source>
</evidence>
<gene>
    <name evidence="7" type="ORF">COY37_06770</name>
</gene>
<dbReference type="InterPro" id="IPR004659">
    <property type="entry name" value="RNase_E/G"/>
</dbReference>
<sequence>MISVDAFETRAAVLEDRELVEVYLERREAPSIVGNIYLGRVKDILPGMQAAFVDIGVERNAFLYVEEIVFPGKNEDEPMPPIQHLLKPGQDILVQVIKEPMDAKGARVTTQVTLPGRYLVLLPYSDFVGTSRRLPEEERRRLKETCEQIKPRGEGLIARTAAEGADLIDLRADLKRLLLYWRKIGRKVRDAAPVQLIYQEPQLALRIVRDLFSPEFRRLVIDSKEDYDAITDFLGSTDPELAKRVELYSERLPLFDKYNINQDIENAMKRKVWLRSGGYISIDHTEALTAIDVNTGKYVGKTTLEQTIFKTNLEAAGEIVRQLRLRDIGGIIVIDFIDMQDPDNREEVSRVLNEALASDRTKTRVIEISKLGLVEMTRKNVSQGLLEFQAETCPCCHGLGVILSDATIGMQMYRQVKRLAATHISESFVFKVNPRGREFLKQKGKLTGNILDLEWDKKAHLIFDDTVPIGRPEMIDEGTEAQIEQSMSNYY</sequence>
<dbReference type="Gene3D" id="3.40.1260.20">
    <property type="entry name" value="Ribonuclease E, catalytic domain"/>
    <property type="match status" value="1"/>
</dbReference>
<dbReference type="InterPro" id="IPR019307">
    <property type="entry name" value="RNA-bd_AU-1/RNase_E/G"/>
</dbReference>
<dbReference type="SUPFAM" id="SSF50249">
    <property type="entry name" value="Nucleic acid-binding proteins"/>
    <property type="match status" value="1"/>
</dbReference>
<evidence type="ECO:0000259" key="6">
    <source>
        <dbReference type="PROSITE" id="PS50126"/>
    </source>
</evidence>
<dbReference type="NCBIfam" id="TIGR00757">
    <property type="entry name" value="RNaseEG"/>
    <property type="match status" value="1"/>
</dbReference>
<feature type="domain" description="S1 motif" evidence="6">
    <location>
        <begin position="34"/>
        <end position="117"/>
    </location>
</feature>
<dbReference type="GO" id="GO:0003723">
    <property type="term" value="F:RNA binding"/>
    <property type="evidence" value="ECO:0007669"/>
    <property type="project" value="UniProtKB-KW"/>
</dbReference>
<dbReference type="PROSITE" id="PS50126">
    <property type="entry name" value="S1"/>
    <property type="match status" value="1"/>
</dbReference>
<dbReference type="Pfam" id="PF10150">
    <property type="entry name" value="RNase_E_G"/>
    <property type="match status" value="1"/>
</dbReference>
<evidence type="ECO:0000256" key="5">
    <source>
        <dbReference type="ARBA" id="ARBA00022884"/>
    </source>
</evidence>
<keyword evidence="5" id="KW-0694">RNA-binding</keyword>
<name>A0A2M7T7D1_9ACTN</name>
<dbReference type="Proteomes" id="UP000230956">
    <property type="component" value="Unassembled WGS sequence"/>
</dbReference>
<dbReference type="InterPro" id="IPR012340">
    <property type="entry name" value="NA-bd_OB-fold"/>
</dbReference>
<comment type="caution">
    <text evidence="7">The sequence shown here is derived from an EMBL/GenBank/DDBJ whole genome shotgun (WGS) entry which is preliminary data.</text>
</comment>
<evidence type="ECO:0000256" key="1">
    <source>
        <dbReference type="ARBA" id="ARBA00001946"/>
    </source>
</evidence>
<dbReference type="EMBL" id="PFNG01000161">
    <property type="protein sequence ID" value="PIZ37989.1"/>
    <property type="molecule type" value="Genomic_DNA"/>
</dbReference>
<keyword evidence="3" id="KW-0378">Hydrolase</keyword>
<accession>A0A2M7T7D1</accession>
<proteinExistence type="predicted"/>
<comment type="cofactor">
    <cofactor evidence="1">
        <name>Mg(2+)</name>
        <dbReference type="ChEBI" id="CHEBI:18420"/>
    </cofactor>
</comment>
<dbReference type="GO" id="GO:0005737">
    <property type="term" value="C:cytoplasm"/>
    <property type="evidence" value="ECO:0007669"/>
    <property type="project" value="TreeGrafter"/>
</dbReference>
<protein>
    <submittedName>
        <fullName evidence="7">Ribonuclease G</fullName>
    </submittedName>
</protein>
<evidence type="ECO:0000313" key="7">
    <source>
        <dbReference type="EMBL" id="PIZ37989.1"/>
    </source>
</evidence>
<evidence type="ECO:0000256" key="2">
    <source>
        <dbReference type="ARBA" id="ARBA00022723"/>
    </source>
</evidence>
<dbReference type="InterPro" id="IPR003029">
    <property type="entry name" value="S1_domain"/>
</dbReference>
<dbReference type="CDD" id="cd04453">
    <property type="entry name" value="S1_RNase_E"/>
    <property type="match status" value="1"/>
</dbReference>
<evidence type="ECO:0000256" key="3">
    <source>
        <dbReference type="ARBA" id="ARBA00022801"/>
    </source>
</evidence>
<evidence type="ECO:0000256" key="4">
    <source>
        <dbReference type="ARBA" id="ARBA00022842"/>
    </source>
</evidence>
<reference evidence="8" key="1">
    <citation type="submission" date="2017-09" db="EMBL/GenBank/DDBJ databases">
        <title>Depth-based differentiation of microbial function through sediment-hosted aquifers and enrichment of novel symbionts in the deep terrestrial subsurface.</title>
        <authorList>
            <person name="Probst A.J."/>
            <person name="Ladd B."/>
            <person name="Jarett J.K."/>
            <person name="Geller-Mcgrath D.E."/>
            <person name="Sieber C.M.K."/>
            <person name="Emerson J.B."/>
            <person name="Anantharaman K."/>
            <person name="Thomas B.C."/>
            <person name="Malmstrom R."/>
            <person name="Stieglmeier M."/>
            <person name="Klingl A."/>
            <person name="Woyke T."/>
            <person name="Ryan C.M."/>
            <person name="Banfield J.F."/>
        </authorList>
    </citation>
    <scope>NUCLEOTIDE SEQUENCE [LARGE SCALE GENOMIC DNA]</scope>
</reference>
<dbReference type="GO" id="GO:0004540">
    <property type="term" value="F:RNA nuclease activity"/>
    <property type="evidence" value="ECO:0007669"/>
    <property type="project" value="InterPro"/>
</dbReference>
<dbReference type="Gene3D" id="2.40.50.140">
    <property type="entry name" value="Nucleic acid-binding proteins"/>
    <property type="match status" value="1"/>
</dbReference>
<dbReference type="SMART" id="SM00316">
    <property type="entry name" value="S1"/>
    <property type="match status" value="1"/>
</dbReference>
<dbReference type="GO" id="GO:0016787">
    <property type="term" value="F:hydrolase activity"/>
    <property type="evidence" value="ECO:0007669"/>
    <property type="project" value="UniProtKB-KW"/>
</dbReference>
<dbReference type="PANTHER" id="PTHR30001:SF0">
    <property type="entry name" value="RIBONUCLEASE G"/>
    <property type="match status" value="1"/>
</dbReference>
<dbReference type="AlphaFoldDB" id="A0A2M7T7D1"/>
<keyword evidence="4" id="KW-0460">Magnesium</keyword>
<dbReference type="GO" id="GO:0046872">
    <property type="term" value="F:metal ion binding"/>
    <property type="evidence" value="ECO:0007669"/>
    <property type="project" value="UniProtKB-KW"/>
</dbReference>
<organism evidence="7 8">
    <name type="scientific">Candidatus Aquicultor secundus</name>
    <dbReference type="NCBI Taxonomy" id="1973895"/>
    <lineage>
        <taxon>Bacteria</taxon>
        <taxon>Bacillati</taxon>
        <taxon>Actinomycetota</taxon>
        <taxon>Candidatus Aquicultoria</taxon>
        <taxon>Candidatus Aquicultorales</taxon>
        <taxon>Candidatus Aquicultoraceae</taxon>
        <taxon>Candidatus Aquicultor</taxon>
    </lineage>
</organism>